<evidence type="ECO:0000313" key="8">
    <source>
        <dbReference type="Proteomes" id="UP000475155"/>
    </source>
</evidence>
<keyword evidence="8" id="KW-1185">Reference proteome</keyword>
<dbReference type="GO" id="GO:0004386">
    <property type="term" value="F:helicase activity"/>
    <property type="evidence" value="ECO:0007669"/>
    <property type="project" value="UniProtKB-KW"/>
</dbReference>
<reference evidence="7 8" key="1">
    <citation type="submission" date="2019-10" db="EMBL/GenBank/DDBJ databases">
        <title>Bifidobacterium from non-human primates.</title>
        <authorList>
            <person name="Modesto M."/>
        </authorList>
    </citation>
    <scope>NUCLEOTIDE SEQUENCE [LARGE SCALE GENOMIC DNA]</scope>
    <source>
        <strain evidence="7 8">SMA1</strain>
    </source>
</reference>
<protein>
    <submittedName>
        <fullName evidence="7">Helicase</fullName>
    </submittedName>
</protein>
<evidence type="ECO:0000256" key="4">
    <source>
        <dbReference type="ARBA" id="ARBA00022840"/>
    </source>
</evidence>
<dbReference type="SMART" id="SM00490">
    <property type="entry name" value="HELICc"/>
    <property type="match status" value="1"/>
</dbReference>
<dbReference type="InterPro" id="IPR001650">
    <property type="entry name" value="Helicase_C-like"/>
</dbReference>
<evidence type="ECO:0000313" key="7">
    <source>
        <dbReference type="EMBL" id="NEH11556.1"/>
    </source>
</evidence>
<dbReference type="InterPro" id="IPR050699">
    <property type="entry name" value="RNA-DNA_Helicase"/>
</dbReference>
<dbReference type="InterPro" id="IPR027417">
    <property type="entry name" value="P-loop_NTPase"/>
</dbReference>
<dbReference type="PROSITE" id="PS51194">
    <property type="entry name" value="HELICASE_CTER"/>
    <property type="match status" value="1"/>
</dbReference>
<evidence type="ECO:0000256" key="1">
    <source>
        <dbReference type="ARBA" id="ARBA00022741"/>
    </source>
</evidence>
<name>A0ABX0CBE6_9BIFI</name>
<dbReference type="Pfam" id="PF00271">
    <property type="entry name" value="Helicase_C"/>
    <property type="match status" value="1"/>
</dbReference>
<keyword evidence="3 7" id="KW-0347">Helicase</keyword>
<comment type="caution">
    <text evidence="7">The sequence shown here is derived from an EMBL/GenBank/DDBJ whole genome shotgun (WGS) entry which is preliminary data.</text>
</comment>
<evidence type="ECO:0000259" key="6">
    <source>
        <dbReference type="PROSITE" id="PS51194"/>
    </source>
</evidence>
<organism evidence="7 8">
    <name type="scientific">Bifidobacterium saimiriisciurei</name>
    <dbReference type="NCBI Taxonomy" id="2661627"/>
    <lineage>
        <taxon>Bacteria</taxon>
        <taxon>Bacillati</taxon>
        <taxon>Actinomycetota</taxon>
        <taxon>Actinomycetes</taxon>
        <taxon>Bifidobacteriales</taxon>
        <taxon>Bifidobacteriaceae</taxon>
        <taxon>Bifidobacterium</taxon>
    </lineage>
</organism>
<evidence type="ECO:0000256" key="5">
    <source>
        <dbReference type="SAM" id="MobiDB-lite"/>
    </source>
</evidence>
<dbReference type="Gene3D" id="1.20.272.40">
    <property type="match status" value="1"/>
</dbReference>
<dbReference type="InterPro" id="IPR055206">
    <property type="entry name" value="DEXQc_SUV3"/>
</dbReference>
<evidence type="ECO:0000256" key="3">
    <source>
        <dbReference type="ARBA" id="ARBA00022806"/>
    </source>
</evidence>
<dbReference type="PANTHER" id="PTHR12131">
    <property type="entry name" value="ATP-DEPENDENT RNA AND DNA HELICASE"/>
    <property type="match status" value="1"/>
</dbReference>
<keyword evidence="2" id="KW-0378">Hydrolase</keyword>
<dbReference type="EMBL" id="WHZU01000007">
    <property type="protein sequence ID" value="NEH11556.1"/>
    <property type="molecule type" value="Genomic_DNA"/>
</dbReference>
<feature type="region of interest" description="Disordered" evidence="5">
    <location>
        <begin position="17"/>
        <end position="59"/>
    </location>
</feature>
<feature type="domain" description="Helicase C-terminal" evidence="6">
    <location>
        <begin position="242"/>
        <end position="397"/>
    </location>
</feature>
<accession>A0ABX0CBE6</accession>
<gene>
    <name evidence="7" type="ORF">GFD18_05575</name>
</gene>
<keyword evidence="4" id="KW-0067">ATP-binding</keyword>
<dbReference type="Gene3D" id="3.40.50.300">
    <property type="entry name" value="P-loop containing nucleotide triphosphate hydrolases"/>
    <property type="match status" value="2"/>
</dbReference>
<sequence length="578" mass="64592">MPFSRIRRCPLPVWHRRDGDATGIDAPKMVSNRIAEERKRKGRSMGKPTKKGSRNRKALQKAQQAAARDLVAVSHAASDPINHYAQFRHRQRRFILHVGPTNSGKTHDALQTLKDYDSGIYLAPLRLLALEVGERLRSSGFACDIITGEERSLEQGARYSSRTVEMVDLEHPYACAVIDEAQMVADDRRGGAWTRAILGIDAAEVHVCMAPEALDIVMTLIALCGDEASVIRHERMTPLSVERNPLDGDCEPGDALIAFDRREVLSKAASIEERGIPTAVIYGALPWPARRAEAERFASGEAKVLVATDAVGMGLNLPIRRVVFTAVSKYDGRRNRPLTASEVRQIAGRAGRLGMFDHGYVTSTCDENDWLREKLEAVVPPITSARLPFPRELGEDAEVPLSIVLKAWSKSPLRFDMMRRVNLRGPITIASMLERRGAGTGQGIASSRRTLLKMAFLPVDENRDLDEVNGLYQGLKRKRHPMLPGGEIWERQYDRENHDLAQLERMVRTLSIRFAFARTIGLLNETLEARFAEERIRLERQVIAKVTGPKAPLIEDRLTTDFLDSEGNDGSVTGVWRF</sequence>
<dbReference type="PANTHER" id="PTHR12131:SF1">
    <property type="entry name" value="ATP-DEPENDENT RNA HELICASE SUPV3L1, MITOCHONDRIAL-RELATED"/>
    <property type="match status" value="1"/>
</dbReference>
<dbReference type="CDD" id="cd18805">
    <property type="entry name" value="SF2_C_suv3"/>
    <property type="match status" value="1"/>
</dbReference>
<dbReference type="Proteomes" id="UP000475155">
    <property type="component" value="Unassembled WGS sequence"/>
</dbReference>
<dbReference type="Pfam" id="PF22527">
    <property type="entry name" value="DEXQc_Suv3"/>
    <property type="match status" value="1"/>
</dbReference>
<proteinExistence type="predicted"/>
<feature type="compositionally biased region" description="Basic residues" evidence="5">
    <location>
        <begin position="40"/>
        <end position="59"/>
    </location>
</feature>
<keyword evidence="1" id="KW-0547">Nucleotide-binding</keyword>
<dbReference type="SUPFAM" id="SSF52540">
    <property type="entry name" value="P-loop containing nucleoside triphosphate hydrolases"/>
    <property type="match status" value="1"/>
</dbReference>
<evidence type="ECO:0000256" key="2">
    <source>
        <dbReference type="ARBA" id="ARBA00022801"/>
    </source>
</evidence>